<reference evidence="13 14" key="1">
    <citation type="submission" date="2020-02" db="EMBL/GenBank/DDBJ databases">
        <title>Genomic and physiological characterization of two novel Nitrospinaceae genera.</title>
        <authorList>
            <person name="Mueller A.J."/>
            <person name="Jung M.-Y."/>
            <person name="Strachan C.R."/>
            <person name="Herbold C.W."/>
            <person name="Kirkegaard R.H."/>
            <person name="Daims H."/>
        </authorList>
    </citation>
    <scope>NUCLEOTIDE SEQUENCE [LARGE SCALE GENOMIC DNA]</scope>
    <source>
        <strain evidence="13">EB</strain>
    </source>
</reference>
<dbReference type="GO" id="GO:0009236">
    <property type="term" value="P:cobalamin biosynthetic process"/>
    <property type="evidence" value="ECO:0007669"/>
    <property type="project" value="UniProtKB-KW"/>
</dbReference>
<evidence type="ECO:0000256" key="7">
    <source>
        <dbReference type="ARBA" id="ARBA00023244"/>
    </source>
</evidence>
<dbReference type="NCBIfam" id="NF004790">
    <property type="entry name" value="PRK06136.1"/>
    <property type="match status" value="1"/>
</dbReference>
<dbReference type="PANTHER" id="PTHR45790:SF3">
    <property type="entry name" value="S-ADENOSYL-L-METHIONINE-DEPENDENT UROPORPHYRINOGEN III METHYLTRANSFERASE, CHLOROPLASTIC"/>
    <property type="match status" value="1"/>
</dbReference>
<keyword evidence="6" id="KW-0949">S-adenosyl-L-methionine</keyword>
<dbReference type="InterPro" id="IPR014776">
    <property type="entry name" value="4pyrrole_Mease_sub2"/>
</dbReference>
<dbReference type="Gene3D" id="3.30.950.10">
    <property type="entry name" value="Methyltransferase, Cobalt-precorrin-4 Transmethylase, Domain 2"/>
    <property type="match status" value="1"/>
</dbReference>
<dbReference type="Proteomes" id="UP000594688">
    <property type="component" value="Chromosome"/>
</dbReference>
<dbReference type="NCBIfam" id="TIGR01469">
    <property type="entry name" value="cobA_cysG_Cterm"/>
    <property type="match status" value="1"/>
</dbReference>
<dbReference type="GO" id="GO:0004851">
    <property type="term" value="F:uroporphyrin-III C-methyltransferase activity"/>
    <property type="evidence" value="ECO:0007669"/>
    <property type="project" value="UniProtKB-EC"/>
</dbReference>
<dbReference type="InterPro" id="IPR006366">
    <property type="entry name" value="CobA/CysG_C"/>
</dbReference>
<dbReference type="AlphaFoldDB" id="A0A7T0BW04"/>
<dbReference type="SUPFAM" id="SSF53790">
    <property type="entry name" value="Tetrapyrrole methylase"/>
    <property type="match status" value="1"/>
</dbReference>
<evidence type="ECO:0000256" key="8">
    <source>
        <dbReference type="ARBA" id="ARBA00025705"/>
    </source>
</evidence>
<comment type="pathway">
    <text evidence="8">Porphyrin-containing compound metabolism; siroheme biosynthesis; precorrin-2 from uroporphyrinogen III: step 1/1.</text>
</comment>
<evidence type="ECO:0000256" key="6">
    <source>
        <dbReference type="ARBA" id="ARBA00022691"/>
    </source>
</evidence>
<proteinExistence type="inferred from homology"/>
<sequence>MTDTTHKAGTVVLVGAGPGDPGLITVRGRDWLKKADVVVYDYLANKRLLKYTPDHVEAIYAGKKEGVVTITQAEISQLLVDKARQGKTVVRLKGGDPFLFGRGGEEASALAEAGVPFVIVPGVASPVGVSAYAGIPLTHRDCSSTVSIITGSNEKGNEDLHLDWEKIASRSGTLVFLMGARKLKRIAAKLMEHGKSPETPIAVIQWGTTFKQKTWKGTLDSIIGIAERERIAPPALTIVGEVVDLKLDIDWFESRPLFGKSVVVTRAGNQADSFIEQLYERGAEPLSFPVIEMVEPDDATMLDQAMQNLGQYHGVIFTSVNGVRWFMKRLKQQDLDIRELKGVRVYCIGPKTGQEIEDLGIRVDLVPEEFVAESLIEHIGKENIASKRFLLPRAQVAREVLPDELRKLGAEVDVAPAYKTVLPDTDISQLKERLQAGNIDVVTFTSSSTVKNFVEMIGPELKDSLEKVTLACIGPVTAKTAENLGLTVGVQAKEYTVEGLLTAMESHFPSANSG</sequence>
<keyword evidence="5 10" id="KW-0808">Transferase</keyword>
<dbReference type="Pfam" id="PF00590">
    <property type="entry name" value="TP_methylase"/>
    <property type="match status" value="1"/>
</dbReference>
<dbReference type="GO" id="GO:0032259">
    <property type="term" value="P:methylation"/>
    <property type="evidence" value="ECO:0007669"/>
    <property type="project" value="UniProtKB-KW"/>
</dbReference>
<dbReference type="PROSITE" id="PS00839">
    <property type="entry name" value="SUMT_1"/>
    <property type="match status" value="1"/>
</dbReference>
<evidence type="ECO:0000259" key="12">
    <source>
        <dbReference type="Pfam" id="PF02602"/>
    </source>
</evidence>
<evidence type="ECO:0000256" key="9">
    <source>
        <dbReference type="ARBA" id="ARBA00060548"/>
    </source>
</evidence>
<feature type="domain" description="Tetrapyrrole biosynthesis uroporphyrinogen III synthase" evidence="12">
    <location>
        <begin position="273"/>
        <end position="501"/>
    </location>
</feature>
<evidence type="ECO:0000313" key="14">
    <source>
        <dbReference type="Proteomes" id="UP000594688"/>
    </source>
</evidence>
<name>A0A7T0BW04_9BACT</name>
<evidence type="ECO:0000313" key="13">
    <source>
        <dbReference type="EMBL" id="QPJ61975.1"/>
    </source>
</evidence>
<dbReference type="FunFam" id="3.40.50.10090:FF:000001">
    <property type="entry name" value="Bifunctional uroporphyrinogen-III C-methyltransferase/uroporphyrinogen-III synthase"/>
    <property type="match status" value="1"/>
</dbReference>
<evidence type="ECO:0000256" key="2">
    <source>
        <dbReference type="ARBA" id="ARBA00012162"/>
    </source>
</evidence>
<dbReference type="EMBL" id="CP048685">
    <property type="protein sequence ID" value="QPJ61975.1"/>
    <property type="molecule type" value="Genomic_DNA"/>
</dbReference>
<feature type="domain" description="Tetrapyrrole methylase" evidence="11">
    <location>
        <begin position="10"/>
        <end position="222"/>
    </location>
</feature>
<dbReference type="Gene3D" id="3.40.50.10090">
    <property type="match status" value="2"/>
</dbReference>
<dbReference type="InterPro" id="IPR003043">
    <property type="entry name" value="Uropor_MeTrfase_CS"/>
</dbReference>
<dbReference type="Gene3D" id="3.40.1010.10">
    <property type="entry name" value="Cobalt-precorrin-4 Transmethylase, Domain 1"/>
    <property type="match status" value="1"/>
</dbReference>
<comment type="similarity">
    <text evidence="1 10">Belongs to the precorrin methyltransferase family.</text>
</comment>
<dbReference type="CDD" id="cd11642">
    <property type="entry name" value="SUMT"/>
    <property type="match status" value="1"/>
</dbReference>
<evidence type="ECO:0000256" key="1">
    <source>
        <dbReference type="ARBA" id="ARBA00005879"/>
    </source>
</evidence>
<dbReference type="InterPro" id="IPR050161">
    <property type="entry name" value="Siro_Cobalamin_biosynth"/>
</dbReference>
<keyword evidence="7" id="KW-0627">Porphyrin biosynthesis</keyword>
<dbReference type="InterPro" id="IPR035996">
    <property type="entry name" value="4pyrrol_Methylase_sf"/>
</dbReference>
<dbReference type="KEGG" id="nli:G3M70_08845"/>
<comment type="pathway">
    <text evidence="9">Cofactor biosynthesis; adenosylcobalamin biosynthesis; precorrin-2 from uroporphyrinogen III: step 1/1.</text>
</comment>
<dbReference type="EC" id="2.1.1.107" evidence="2"/>
<dbReference type="InterPro" id="IPR000878">
    <property type="entry name" value="4pyrrol_Mease"/>
</dbReference>
<organism evidence="13 14">
    <name type="scientific">Candidatus Nitronauta litoralis</name>
    <dbReference type="NCBI Taxonomy" id="2705533"/>
    <lineage>
        <taxon>Bacteria</taxon>
        <taxon>Pseudomonadati</taxon>
        <taxon>Nitrospinota/Tectimicrobiota group</taxon>
        <taxon>Nitrospinota</taxon>
        <taxon>Nitrospinia</taxon>
        <taxon>Nitrospinales</taxon>
        <taxon>Nitrospinaceae</taxon>
        <taxon>Candidatus Nitronauta</taxon>
    </lineage>
</organism>
<evidence type="ECO:0000256" key="4">
    <source>
        <dbReference type="ARBA" id="ARBA00022603"/>
    </source>
</evidence>
<dbReference type="CDD" id="cd06578">
    <property type="entry name" value="HemD"/>
    <property type="match status" value="1"/>
</dbReference>
<dbReference type="PROSITE" id="PS00840">
    <property type="entry name" value="SUMT_2"/>
    <property type="match status" value="1"/>
</dbReference>
<dbReference type="GO" id="GO:0004852">
    <property type="term" value="F:uroporphyrinogen-III synthase activity"/>
    <property type="evidence" value="ECO:0007669"/>
    <property type="project" value="InterPro"/>
</dbReference>
<gene>
    <name evidence="13" type="primary">cobA</name>
    <name evidence="13" type="ORF">G3M70_08845</name>
</gene>
<evidence type="ECO:0000259" key="11">
    <source>
        <dbReference type="Pfam" id="PF00590"/>
    </source>
</evidence>
<dbReference type="InterPro" id="IPR036108">
    <property type="entry name" value="4pyrrol_syn_uPrphyn_synt_sf"/>
</dbReference>
<dbReference type="InterPro" id="IPR003754">
    <property type="entry name" value="4pyrrol_synth_uPrphyn_synth"/>
</dbReference>
<dbReference type="FunFam" id="3.30.950.10:FF:000001">
    <property type="entry name" value="Siroheme synthase"/>
    <property type="match status" value="1"/>
</dbReference>
<evidence type="ECO:0000256" key="10">
    <source>
        <dbReference type="RuleBase" id="RU003960"/>
    </source>
</evidence>
<accession>A0A7T0BW04</accession>
<evidence type="ECO:0000256" key="3">
    <source>
        <dbReference type="ARBA" id="ARBA00022573"/>
    </source>
</evidence>
<dbReference type="PANTHER" id="PTHR45790">
    <property type="entry name" value="SIROHEME SYNTHASE-RELATED"/>
    <property type="match status" value="1"/>
</dbReference>
<dbReference type="InterPro" id="IPR014777">
    <property type="entry name" value="4pyrrole_Mease_sub1"/>
</dbReference>
<dbReference type="FunFam" id="3.40.1010.10:FF:000001">
    <property type="entry name" value="Siroheme synthase"/>
    <property type="match status" value="1"/>
</dbReference>
<dbReference type="Pfam" id="PF02602">
    <property type="entry name" value="HEM4"/>
    <property type="match status" value="1"/>
</dbReference>
<dbReference type="GO" id="GO:0019354">
    <property type="term" value="P:siroheme biosynthetic process"/>
    <property type="evidence" value="ECO:0007669"/>
    <property type="project" value="InterPro"/>
</dbReference>
<dbReference type="SUPFAM" id="SSF69618">
    <property type="entry name" value="HemD-like"/>
    <property type="match status" value="1"/>
</dbReference>
<protein>
    <recommendedName>
        <fullName evidence="2">uroporphyrinogen-III C-methyltransferase</fullName>
        <ecNumber evidence="2">2.1.1.107</ecNumber>
    </recommendedName>
</protein>
<keyword evidence="4 10" id="KW-0489">Methyltransferase</keyword>
<keyword evidence="3" id="KW-0169">Cobalamin biosynthesis</keyword>
<evidence type="ECO:0000256" key="5">
    <source>
        <dbReference type="ARBA" id="ARBA00022679"/>
    </source>
</evidence>